<comment type="similarity">
    <text evidence="1">Belongs to the enoyl-CoA hydratase/isomerase family.</text>
</comment>
<dbReference type="Proteomes" id="UP000245783">
    <property type="component" value="Unassembled WGS sequence"/>
</dbReference>
<dbReference type="InterPro" id="IPR029045">
    <property type="entry name" value="ClpP/crotonase-like_dom_sf"/>
</dbReference>
<dbReference type="AlphaFoldDB" id="A0A316W3E8"/>
<dbReference type="Gene3D" id="1.10.12.10">
    <property type="entry name" value="Lyase 2-enoyl-coa Hydratase, Chain A, domain 2"/>
    <property type="match status" value="1"/>
</dbReference>
<dbReference type="STRING" id="1522189.A0A316W3E8"/>
<dbReference type="PANTHER" id="PTHR43684:SF4">
    <property type="entry name" value="ENOYL-COA HYDRATASE_ISOMERASE FAMILY PROTEIN (AFU_ORTHOLOGUE AFUA_1G01890)"/>
    <property type="match status" value="1"/>
</dbReference>
<dbReference type="SUPFAM" id="SSF52096">
    <property type="entry name" value="ClpP/crotonase"/>
    <property type="match status" value="1"/>
</dbReference>
<dbReference type="InParanoid" id="A0A316W3E8"/>
<organism evidence="2 3">
    <name type="scientific">Ceraceosorus guamensis</name>
    <dbReference type="NCBI Taxonomy" id="1522189"/>
    <lineage>
        <taxon>Eukaryota</taxon>
        <taxon>Fungi</taxon>
        <taxon>Dikarya</taxon>
        <taxon>Basidiomycota</taxon>
        <taxon>Ustilaginomycotina</taxon>
        <taxon>Exobasidiomycetes</taxon>
        <taxon>Ceraceosorales</taxon>
        <taxon>Ceraceosoraceae</taxon>
        <taxon>Ceraceosorus</taxon>
    </lineage>
</organism>
<reference evidence="2 3" key="1">
    <citation type="journal article" date="2018" name="Mol. Biol. Evol.">
        <title>Broad Genomic Sampling Reveals a Smut Pathogenic Ancestry of the Fungal Clade Ustilaginomycotina.</title>
        <authorList>
            <person name="Kijpornyongpan T."/>
            <person name="Mondo S.J."/>
            <person name="Barry K."/>
            <person name="Sandor L."/>
            <person name="Lee J."/>
            <person name="Lipzen A."/>
            <person name="Pangilinan J."/>
            <person name="LaButti K."/>
            <person name="Hainaut M."/>
            <person name="Henrissat B."/>
            <person name="Grigoriev I.V."/>
            <person name="Spatafora J.W."/>
            <person name="Aime M.C."/>
        </authorList>
    </citation>
    <scope>NUCLEOTIDE SEQUENCE [LARGE SCALE GENOMIC DNA]</scope>
    <source>
        <strain evidence="2 3">MCA 4658</strain>
    </source>
</reference>
<dbReference type="CDD" id="cd06558">
    <property type="entry name" value="crotonase-like"/>
    <property type="match status" value="1"/>
</dbReference>
<proteinExistence type="inferred from homology"/>
<dbReference type="Gene3D" id="3.90.226.10">
    <property type="entry name" value="2-enoyl-CoA Hydratase, Chain A, domain 1"/>
    <property type="match status" value="1"/>
</dbReference>
<dbReference type="RefSeq" id="XP_025371480.1">
    <property type="nucleotide sequence ID" value="XM_025513351.1"/>
</dbReference>
<dbReference type="PANTHER" id="PTHR43684">
    <property type="match status" value="1"/>
</dbReference>
<evidence type="ECO:0000256" key="1">
    <source>
        <dbReference type="ARBA" id="ARBA00005254"/>
    </source>
</evidence>
<keyword evidence="3" id="KW-1185">Reference proteome</keyword>
<dbReference type="InterPro" id="IPR001753">
    <property type="entry name" value="Enoyl-CoA_hydra/iso"/>
</dbReference>
<sequence length="332" mass="35760">MSVLHNPHPPLQSLSAEAIGSFPYSTYGWRHIRVVLGGDEANKSSQSGAEPSDGVLLVLLNRPDRANAYTAQMCHDLVFVFELADRDPRVKVVVLTGAGKAYCAGADLSGASGGGFGADADIAADHRDGGGQAGLSIAKCRKLVIAAVNGNAVGIGLTMVLSTDLRLVAANAKVGIPFVKRGISMEATSSYLLPRLVGHSNALKISMTGDTYRADDPTWRDLWYNVLPAEQVLPEALKLAGRLAVDNSVISMALNKALIWQCPPTREETHLLESKMIWEASKRDAQEGVLSFMQKRKPKFEGTVEDVETFNGYPWWTEADLTGKKTRGLAKL</sequence>
<dbReference type="InterPro" id="IPR014748">
    <property type="entry name" value="Enoyl-CoA_hydra_C"/>
</dbReference>
<evidence type="ECO:0000313" key="2">
    <source>
        <dbReference type="EMBL" id="PWN44320.1"/>
    </source>
</evidence>
<protein>
    <submittedName>
        <fullName evidence="2">ClpP/crotonase</fullName>
    </submittedName>
</protein>
<name>A0A316W3E8_9BASI</name>
<dbReference type="EMBL" id="KZ819362">
    <property type="protein sequence ID" value="PWN44320.1"/>
    <property type="molecule type" value="Genomic_DNA"/>
</dbReference>
<evidence type="ECO:0000313" key="3">
    <source>
        <dbReference type="Proteomes" id="UP000245783"/>
    </source>
</evidence>
<gene>
    <name evidence="2" type="ORF">IE81DRAFT_321478</name>
</gene>
<dbReference type="InterPro" id="IPR051053">
    <property type="entry name" value="ECH/Chromodomain_protein"/>
</dbReference>
<dbReference type="OrthoDB" id="2018133at2759"/>
<dbReference type="GeneID" id="37035221"/>
<accession>A0A316W3E8</accession>
<dbReference type="Pfam" id="PF00378">
    <property type="entry name" value="ECH_1"/>
    <property type="match status" value="1"/>
</dbReference>